<keyword evidence="2" id="KW-1185">Reference proteome</keyword>
<proteinExistence type="predicted"/>
<evidence type="ECO:0000313" key="2">
    <source>
        <dbReference type="Proteomes" id="UP001064027"/>
    </source>
</evidence>
<accession>A0ACD4C2K3</accession>
<sequence length="442" mass="49728">MNMKVILTAKETGDRFSEKEPVSFSEDRASIHIQLDRELKYQEILGFGGAFTEAAAHSLSLISPEKRKEIIHRYFDPSEGLGYRFGRTHINSCDFSLGNYSYVEDGDTSLESFSIDREKKLVIPLIQEAKEVAGGELSIVASPWSPPSWMKTNGEMNNGGKLLPEFQSVWADYYSKYIEAMEEEGIGIWGLTIQNEPEAKQVWDSCLYTGEEERDFIKNHLGPSLVGHGHGDVKVIIWDHNRDVIHERAKAVLSDPEAAKYVWGTGVHWYVSEEFENLSKVHHDFPDKHLIFTEGCIEGGVRPGAWDTGERYGRNIMGDLNNYLEAWIDWNIVLNEEGGPNHVGNYCDAPVIVDTVNDEVRYNSSYYYIGHFSKYIKVGARRIGCQISNDAVSAASFENPDGEIVVIVMNANDREEEISLAIGEGNFNMTLPLHSIATFIIG</sequence>
<dbReference type="Proteomes" id="UP001064027">
    <property type="component" value="Chromosome"/>
</dbReference>
<gene>
    <name evidence="1" type="ORF">N5C46_12050</name>
</gene>
<reference evidence="1" key="1">
    <citation type="submission" date="2022-09" db="EMBL/GenBank/DDBJ databases">
        <title>Complete genome sequence of Rossellomorea vietnamensis strain RL-WG62, a newly isolated PGPR with the potential for plant salinity stress alleviation.</title>
        <authorList>
            <person name="Ren L."/>
            <person name="Wang G."/>
            <person name="Hu H."/>
        </authorList>
    </citation>
    <scope>NUCLEOTIDE SEQUENCE</scope>
    <source>
        <strain evidence="1">RL-WG62</strain>
    </source>
</reference>
<dbReference type="EMBL" id="CP104558">
    <property type="protein sequence ID" value="UXH42484.1"/>
    <property type="molecule type" value="Genomic_DNA"/>
</dbReference>
<evidence type="ECO:0000313" key="1">
    <source>
        <dbReference type="EMBL" id="UXH42484.1"/>
    </source>
</evidence>
<protein>
    <submittedName>
        <fullName evidence="1">Glucosylceramidase</fullName>
    </submittedName>
</protein>
<organism evidence="1 2">
    <name type="scientific">Rossellomorea vietnamensis</name>
    <dbReference type="NCBI Taxonomy" id="218284"/>
    <lineage>
        <taxon>Bacteria</taxon>
        <taxon>Bacillati</taxon>
        <taxon>Bacillota</taxon>
        <taxon>Bacilli</taxon>
        <taxon>Bacillales</taxon>
        <taxon>Bacillaceae</taxon>
        <taxon>Rossellomorea</taxon>
    </lineage>
</organism>
<name>A0ACD4C2K3_9BACI</name>